<feature type="domain" description="FHA" evidence="8">
    <location>
        <begin position="115"/>
        <end position="179"/>
    </location>
</feature>
<feature type="compositionally biased region" description="Low complexity" evidence="7">
    <location>
        <begin position="562"/>
        <end position="583"/>
    </location>
</feature>
<feature type="region of interest" description="Disordered" evidence="7">
    <location>
        <begin position="1"/>
        <end position="62"/>
    </location>
</feature>
<dbReference type="InterPro" id="IPR036390">
    <property type="entry name" value="WH_DNA-bd_sf"/>
</dbReference>
<feature type="domain" description="Fork-head" evidence="9">
    <location>
        <begin position="291"/>
        <end position="387"/>
    </location>
</feature>
<protein>
    <submittedName>
        <fullName evidence="10">FKH1-like protein</fullName>
    </submittedName>
    <submittedName>
        <fullName evidence="11">Transcription factor</fullName>
    </submittedName>
</protein>
<evidence type="ECO:0000256" key="4">
    <source>
        <dbReference type="ARBA" id="ARBA00023163"/>
    </source>
</evidence>
<dbReference type="SMART" id="SM00339">
    <property type="entry name" value="FH"/>
    <property type="match status" value="1"/>
</dbReference>
<organism evidence="10 12">
    <name type="scientific">Metarhizium rileyi (strain RCEF 4871)</name>
    <name type="common">Nomuraea rileyi</name>
    <dbReference type="NCBI Taxonomy" id="1649241"/>
    <lineage>
        <taxon>Eukaryota</taxon>
        <taxon>Fungi</taxon>
        <taxon>Dikarya</taxon>
        <taxon>Ascomycota</taxon>
        <taxon>Pezizomycotina</taxon>
        <taxon>Sordariomycetes</taxon>
        <taxon>Hypocreomycetidae</taxon>
        <taxon>Hypocreales</taxon>
        <taxon>Clavicipitaceae</taxon>
        <taxon>Metarhizium</taxon>
    </lineage>
</organism>
<evidence type="ECO:0000313" key="11">
    <source>
        <dbReference type="EMBL" id="TWU74759.1"/>
    </source>
</evidence>
<dbReference type="Gene3D" id="1.10.10.10">
    <property type="entry name" value="Winged helix-like DNA-binding domain superfamily/Winged helix DNA-binding domain"/>
    <property type="match status" value="1"/>
</dbReference>
<feature type="compositionally biased region" description="Polar residues" evidence="7">
    <location>
        <begin position="253"/>
        <end position="268"/>
    </location>
</feature>
<dbReference type="FunFam" id="1.10.10.10:FF:000030">
    <property type="entry name" value="Forkhead box protein K2"/>
    <property type="match status" value="1"/>
</dbReference>
<dbReference type="InterPro" id="IPR001766">
    <property type="entry name" value="Fork_head_dom"/>
</dbReference>
<gene>
    <name evidence="11" type="primary">FKH2</name>
    <name evidence="11" type="ORF">ED733_005853</name>
    <name evidence="10" type="ORF">NOR_03652</name>
</gene>
<keyword evidence="5 6" id="KW-0539">Nucleus</keyword>
<feature type="DNA-binding region" description="Fork-head" evidence="6">
    <location>
        <begin position="291"/>
        <end position="387"/>
    </location>
</feature>
<feature type="region of interest" description="Disordered" evidence="7">
    <location>
        <begin position="382"/>
        <end position="533"/>
    </location>
</feature>
<dbReference type="SUPFAM" id="SSF49879">
    <property type="entry name" value="SMAD/FHA domain"/>
    <property type="match status" value="1"/>
</dbReference>
<dbReference type="Pfam" id="PF00498">
    <property type="entry name" value="FHA"/>
    <property type="match status" value="1"/>
</dbReference>
<evidence type="ECO:0000259" key="8">
    <source>
        <dbReference type="PROSITE" id="PS50006"/>
    </source>
</evidence>
<keyword evidence="2" id="KW-0805">Transcription regulation</keyword>
<dbReference type="CDD" id="cd22701">
    <property type="entry name" value="FHA_FKH1-like"/>
    <property type="match status" value="1"/>
</dbReference>
<dbReference type="OMA" id="EKYAFYR"/>
<comment type="caution">
    <text evidence="10">The sequence shown here is derived from an EMBL/GenBank/DDBJ whole genome shotgun (WGS) entry which is preliminary data.</text>
</comment>
<feature type="compositionally biased region" description="Acidic residues" evidence="7">
    <location>
        <begin position="596"/>
        <end position="606"/>
    </location>
</feature>
<dbReference type="PROSITE" id="PS00658">
    <property type="entry name" value="FORK_HEAD_2"/>
    <property type="match status" value="1"/>
</dbReference>
<dbReference type="GO" id="GO:0000981">
    <property type="term" value="F:DNA-binding transcription factor activity, RNA polymerase II-specific"/>
    <property type="evidence" value="ECO:0007669"/>
    <property type="project" value="TreeGrafter"/>
</dbReference>
<accession>A0A5C6GBN5</accession>
<evidence type="ECO:0000313" key="13">
    <source>
        <dbReference type="Proteomes" id="UP000317257"/>
    </source>
</evidence>
<dbReference type="GO" id="GO:0000978">
    <property type="term" value="F:RNA polymerase II cis-regulatory region sequence-specific DNA binding"/>
    <property type="evidence" value="ECO:0007669"/>
    <property type="project" value="TreeGrafter"/>
</dbReference>
<dbReference type="EMBL" id="AZHC01000009">
    <property type="protein sequence ID" value="OAA44898.1"/>
    <property type="molecule type" value="Genomic_DNA"/>
</dbReference>
<evidence type="ECO:0000256" key="7">
    <source>
        <dbReference type="SAM" id="MobiDB-lite"/>
    </source>
</evidence>
<keyword evidence="3 6" id="KW-0238">DNA-binding</keyword>
<dbReference type="OrthoDB" id="5954824at2759"/>
<feature type="region of interest" description="Disordered" evidence="7">
    <location>
        <begin position="227"/>
        <end position="270"/>
    </location>
</feature>
<dbReference type="STRING" id="1081105.A0A162JIN7"/>
<evidence type="ECO:0000256" key="6">
    <source>
        <dbReference type="PROSITE-ProRule" id="PRU00089"/>
    </source>
</evidence>
<reference evidence="13" key="2">
    <citation type="submission" date="2018-12" db="EMBL/GenBank/DDBJ databases">
        <title>The complete genome of Metarhizium rileyi, a key fungal pathogen of Lepidoptera.</title>
        <authorList>
            <person name="Binneck E."/>
            <person name="Lastra C.C.L."/>
            <person name="Sosa-Gomez D.R."/>
        </authorList>
    </citation>
    <scope>NUCLEOTIDE SEQUENCE [LARGE SCALE GENOMIC DNA]</scope>
    <source>
        <strain evidence="13">Cep018-CH2</strain>
    </source>
</reference>
<sequence>MPPSAKRAQRVRRDLRKDKDATNFDNIDDSSPSRPAKRRKRTRSSDPTDSSLISDSPGTDDDHIVSQVTQQLKNQPVQASRDHANAIHEANRDGVKAYAKVAAQDWTFYITKLAVNIGRAPEISQADDEEDDEAHVHIDLGPSKMVSREHASISFDSKDEKWILQIKGRNGAKIDGQPLKSRASHALTSGEVIEIGTVEMMFVLPSEISPLHVHPIFLQRCGLSPDTAPVPTSRRQPLIAPAPADYKRPGTPPSTQKRGTSTARSPGVSTPAVLIGASGVDLSHDDNQHIKPQYSYAQMITQAIMNAPNGKLNLNGIYTFIMTSYSYYRHQQAAGWQNSIRHNLSLNKSFDKVARSTDEPGKGMKWQIVPEARDEMTRNAFKIGRGGHRGSSAPSSPNQLNYITQGPKDMATRDPGSARKRRVSPIASPPPRTSLRDTQSTPKQDLNRCGGRSANLTADGSPLPRHRKSINRASESSLSTFNPQSPTLTSSYLQDEGSSFVTPAPPRIHPKLAPPSTAQRPSQHMPTSSPAPFWKYADIGSTPLRPSAPYEFSPTKLAGGILPQSSSPPLASKSPPSSPSKPQRLSAAGVTMRESEDPEEVDEDQGFDLTKGFQSIGSYHAPVGKGVPVANALPGNS</sequence>
<evidence type="ECO:0000256" key="3">
    <source>
        <dbReference type="ARBA" id="ARBA00023125"/>
    </source>
</evidence>
<feature type="compositionally biased region" description="Polar residues" evidence="7">
    <location>
        <begin position="471"/>
        <end position="501"/>
    </location>
</feature>
<reference evidence="11" key="3">
    <citation type="journal article" date="2019" name="Microbiol. Resour. Announc.">
        <title>Genome Sequence of Metarhizium rileyi, a Microbial Control Agent for Lepidoptera.</title>
        <authorList>
            <person name="Binneck E."/>
            <person name="Lastra C.C.L."/>
            <person name="Sosa-Gomez D.R."/>
        </authorList>
    </citation>
    <scope>NUCLEOTIDE SEQUENCE</scope>
    <source>
        <strain evidence="11">Cep018-CH2</strain>
    </source>
</reference>
<dbReference type="SMART" id="SM00240">
    <property type="entry name" value="FHA"/>
    <property type="match status" value="1"/>
</dbReference>
<dbReference type="Proteomes" id="UP000317257">
    <property type="component" value="Unassembled WGS sequence"/>
</dbReference>
<evidence type="ECO:0000256" key="1">
    <source>
        <dbReference type="ARBA" id="ARBA00004123"/>
    </source>
</evidence>
<feature type="compositionally biased region" description="Polar residues" evidence="7">
    <location>
        <begin position="392"/>
        <end position="404"/>
    </location>
</feature>
<dbReference type="Proteomes" id="UP000243498">
    <property type="component" value="Unassembled WGS sequence"/>
</dbReference>
<proteinExistence type="predicted"/>
<dbReference type="InterPro" id="IPR008984">
    <property type="entry name" value="SMAD_FHA_dom_sf"/>
</dbReference>
<dbReference type="PROSITE" id="PS50006">
    <property type="entry name" value="FHA_DOMAIN"/>
    <property type="match status" value="1"/>
</dbReference>
<evidence type="ECO:0000313" key="10">
    <source>
        <dbReference type="EMBL" id="OAA44898.1"/>
    </source>
</evidence>
<comment type="subcellular location">
    <subcellularLocation>
        <location evidence="1 6">Nucleus</location>
    </subcellularLocation>
</comment>
<dbReference type="PANTHER" id="PTHR45881:SF1">
    <property type="entry name" value="FORK HEAD PROTEIN HOMOLOG 2"/>
    <property type="match status" value="1"/>
</dbReference>
<dbReference type="Pfam" id="PF00250">
    <property type="entry name" value="Forkhead"/>
    <property type="match status" value="1"/>
</dbReference>
<dbReference type="InterPro" id="IPR000253">
    <property type="entry name" value="FHA_dom"/>
</dbReference>
<feature type="region of interest" description="Disordered" evidence="7">
    <location>
        <begin position="547"/>
        <end position="607"/>
    </location>
</feature>
<dbReference type="InterPro" id="IPR018122">
    <property type="entry name" value="TF_fork_head_CS_1"/>
</dbReference>
<dbReference type="PROSITE" id="PS50039">
    <property type="entry name" value="FORK_HEAD_3"/>
    <property type="match status" value="1"/>
</dbReference>
<reference evidence="10 12" key="1">
    <citation type="journal article" date="2016" name="Genome Biol. Evol.">
        <title>Divergent and convergent evolution of fungal pathogenicity.</title>
        <authorList>
            <person name="Shang Y."/>
            <person name="Xiao G."/>
            <person name="Zheng P."/>
            <person name="Cen K."/>
            <person name="Zhan S."/>
            <person name="Wang C."/>
        </authorList>
    </citation>
    <scope>NUCLEOTIDE SEQUENCE [LARGE SCALE GENOMIC DNA]</scope>
    <source>
        <strain evidence="10 12">RCEF 4871</strain>
    </source>
</reference>
<dbReference type="AlphaFoldDB" id="A0A162JIN7"/>
<evidence type="ECO:0000256" key="5">
    <source>
        <dbReference type="ARBA" id="ARBA00023242"/>
    </source>
</evidence>
<dbReference type="PANTHER" id="PTHR45881">
    <property type="entry name" value="CHECKPOINT SUPPRESSOR 1-LIKE, ISOFORM A-RELATED"/>
    <property type="match status" value="1"/>
</dbReference>
<feature type="compositionally biased region" description="Polar residues" evidence="7">
    <location>
        <begin position="47"/>
        <end position="57"/>
    </location>
</feature>
<evidence type="ECO:0000313" key="12">
    <source>
        <dbReference type="Proteomes" id="UP000243498"/>
    </source>
</evidence>
<feature type="compositionally biased region" description="Basic and acidic residues" evidence="7">
    <location>
        <begin position="11"/>
        <end position="22"/>
    </location>
</feature>
<dbReference type="InterPro" id="IPR036388">
    <property type="entry name" value="WH-like_DNA-bd_sf"/>
</dbReference>
<accession>A0A162JIN7</accession>
<name>A0A162JIN7_METRR</name>
<dbReference type="PROSITE" id="PS00657">
    <property type="entry name" value="FORK_HEAD_1"/>
    <property type="match status" value="1"/>
</dbReference>
<feature type="region of interest" description="Disordered" evidence="7">
    <location>
        <begin position="618"/>
        <end position="637"/>
    </location>
</feature>
<feature type="compositionally biased region" description="Polar residues" evidence="7">
    <location>
        <begin position="516"/>
        <end position="530"/>
    </location>
</feature>
<dbReference type="PRINTS" id="PR00053">
    <property type="entry name" value="FORKHEAD"/>
</dbReference>
<evidence type="ECO:0000259" key="9">
    <source>
        <dbReference type="PROSITE" id="PS50039"/>
    </source>
</evidence>
<dbReference type="SUPFAM" id="SSF46785">
    <property type="entry name" value="Winged helix' DNA-binding domain"/>
    <property type="match status" value="1"/>
</dbReference>
<dbReference type="GO" id="GO:0005634">
    <property type="term" value="C:nucleus"/>
    <property type="evidence" value="ECO:0007669"/>
    <property type="project" value="UniProtKB-SubCell"/>
</dbReference>
<dbReference type="Gene3D" id="2.60.200.20">
    <property type="match status" value="1"/>
</dbReference>
<dbReference type="CDD" id="cd00059">
    <property type="entry name" value="FH_FOX"/>
    <property type="match status" value="1"/>
</dbReference>
<dbReference type="InterPro" id="IPR030456">
    <property type="entry name" value="TF_fork_head_CS_2"/>
</dbReference>
<keyword evidence="12" id="KW-1185">Reference proteome</keyword>
<keyword evidence="4" id="KW-0804">Transcription</keyword>
<evidence type="ECO:0000256" key="2">
    <source>
        <dbReference type="ARBA" id="ARBA00023015"/>
    </source>
</evidence>
<dbReference type="EMBL" id="SBHS01000010">
    <property type="protein sequence ID" value="TWU74759.1"/>
    <property type="molecule type" value="Genomic_DNA"/>
</dbReference>